<dbReference type="InterPro" id="IPR019471">
    <property type="entry name" value="Interferon_reg_factor-3"/>
</dbReference>
<name>A0ABC9XX42_GRUJA</name>
<dbReference type="GO" id="GO:0005634">
    <property type="term" value="C:nucleus"/>
    <property type="evidence" value="ECO:0007669"/>
    <property type="project" value="UniProtKB-SubCell"/>
</dbReference>
<dbReference type="PANTHER" id="PTHR11949">
    <property type="entry name" value="INTERFERON REGULATORY FACTOR"/>
    <property type="match status" value="1"/>
</dbReference>
<dbReference type="PANTHER" id="PTHR11949:SF26">
    <property type="entry name" value="INTERFERON REGULATORY FACTOR 9"/>
    <property type="match status" value="1"/>
</dbReference>
<dbReference type="GO" id="GO:0000976">
    <property type="term" value="F:transcription cis-regulatory region binding"/>
    <property type="evidence" value="ECO:0007669"/>
    <property type="project" value="UniProtKB-ARBA"/>
</dbReference>
<feature type="compositionally biased region" description="Basic and acidic residues" evidence="7">
    <location>
        <begin position="93"/>
        <end position="103"/>
    </location>
</feature>
<dbReference type="Pfam" id="PF00605">
    <property type="entry name" value="IRF"/>
    <property type="match status" value="1"/>
</dbReference>
<dbReference type="InterPro" id="IPR036388">
    <property type="entry name" value="WH-like_DNA-bd_sf"/>
</dbReference>
<dbReference type="FunFam" id="1.10.10.10:FF:000041">
    <property type="entry name" value="Interferon regulatory factor 4"/>
    <property type="match status" value="1"/>
</dbReference>
<dbReference type="InterPro" id="IPR017855">
    <property type="entry name" value="SMAD-like_dom_sf"/>
</dbReference>
<evidence type="ECO:0000313" key="9">
    <source>
        <dbReference type="EMBL" id="GAB0202258.1"/>
    </source>
</evidence>
<evidence type="ECO:0000313" key="10">
    <source>
        <dbReference type="Proteomes" id="UP001623348"/>
    </source>
</evidence>
<evidence type="ECO:0000256" key="3">
    <source>
        <dbReference type="ARBA" id="ARBA00023125"/>
    </source>
</evidence>
<keyword evidence="3" id="KW-0238">DNA-binding</keyword>
<dbReference type="AlphaFoldDB" id="A0ABC9XX42"/>
<dbReference type="Proteomes" id="UP001623348">
    <property type="component" value="Unassembled WGS sequence"/>
</dbReference>
<evidence type="ECO:0000256" key="1">
    <source>
        <dbReference type="ARBA" id="ARBA00004123"/>
    </source>
</evidence>
<evidence type="ECO:0000256" key="5">
    <source>
        <dbReference type="ARBA" id="ARBA00023163"/>
    </source>
</evidence>
<dbReference type="SUPFAM" id="SSF46785">
    <property type="entry name" value="Winged helix' DNA-binding domain"/>
    <property type="match status" value="1"/>
</dbReference>
<keyword evidence="2" id="KW-0805">Transcription regulation</keyword>
<keyword evidence="10" id="KW-1185">Reference proteome</keyword>
<comment type="caution">
    <text evidence="9">The sequence shown here is derived from an EMBL/GenBank/DDBJ whole genome shotgun (WGS) entry which is preliminary data.</text>
</comment>
<dbReference type="CDD" id="cd00103">
    <property type="entry name" value="IRF"/>
    <property type="match status" value="1"/>
</dbReference>
<dbReference type="SMART" id="SM01243">
    <property type="entry name" value="IRF-3"/>
    <property type="match status" value="1"/>
</dbReference>
<dbReference type="GO" id="GO:0045944">
    <property type="term" value="P:positive regulation of transcription by RNA polymerase II"/>
    <property type="evidence" value="ECO:0007669"/>
    <property type="project" value="UniProtKB-ARBA"/>
</dbReference>
<dbReference type="PROSITE" id="PS51507">
    <property type="entry name" value="IRF_2"/>
    <property type="match status" value="1"/>
</dbReference>
<reference evidence="9 10" key="1">
    <citation type="submission" date="2024-06" db="EMBL/GenBank/DDBJ databases">
        <title>The draft genome of Grus japonensis, version 3.</title>
        <authorList>
            <person name="Nabeshima K."/>
            <person name="Suzuki S."/>
            <person name="Onuma M."/>
        </authorList>
    </citation>
    <scope>NUCLEOTIDE SEQUENCE [LARGE SCALE GENOMIC DNA]</scope>
    <source>
        <strain evidence="9 10">451A</strain>
    </source>
</reference>
<evidence type="ECO:0000256" key="4">
    <source>
        <dbReference type="ARBA" id="ARBA00023159"/>
    </source>
</evidence>
<sequence length="391" mass="41369">MAAGGRKLRPWLVAQVESGRFPGLVWDDPGRTALRIPWQHAGKGGARGGAGTALCQAWAEFKGRLQPGARPDPAGWKTRLRCALNKSPEFEEVPERSRPEGPRPYKVYRLLPPPPQRSGGGQPPKRGGSRPRKEEAGDGDPQPQDGTVPSPSPEEAPAEERCPDEGEPAEAPPTAPLTLCIEVDSPEPLPPAEGPACLCLRLWLGGLLAWQGRLPPGEFLLGPPPAPGSPPRPGLLPRLLLLPPPEGLPPGPGRLLAGLRPGLLLASTPRGLFLRRRPGPAPGSPEVHCRAPHAAAGPGGSGHGAGRALPEGELVQGFDAQRFHRELERHRTGLGPCPEHRVTLAVGQELGPHDGPHNRTLVLQLEQAFAQQLLDGIPAAVGPPYPPLTQV</sequence>
<evidence type="ECO:0000256" key="2">
    <source>
        <dbReference type="ARBA" id="ARBA00023015"/>
    </source>
</evidence>
<dbReference type="Gene3D" id="2.60.200.10">
    <property type="match status" value="1"/>
</dbReference>
<dbReference type="InterPro" id="IPR008984">
    <property type="entry name" value="SMAD_FHA_dom_sf"/>
</dbReference>
<keyword evidence="5" id="KW-0804">Transcription</keyword>
<dbReference type="InterPro" id="IPR036390">
    <property type="entry name" value="WH_DNA-bd_sf"/>
</dbReference>
<feature type="domain" description="IRF tryptophan pentad repeat" evidence="8">
    <location>
        <begin position="5"/>
        <end position="112"/>
    </location>
</feature>
<dbReference type="PRINTS" id="PR00267">
    <property type="entry name" value="INTFRNREGFCT"/>
</dbReference>
<gene>
    <name evidence="9" type="ORF">GRJ2_002691400</name>
</gene>
<organism evidence="9 10">
    <name type="scientific">Grus japonensis</name>
    <name type="common">Japanese crane</name>
    <name type="synonym">Red-crowned crane</name>
    <dbReference type="NCBI Taxonomy" id="30415"/>
    <lineage>
        <taxon>Eukaryota</taxon>
        <taxon>Metazoa</taxon>
        <taxon>Chordata</taxon>
        <taxon>Craniata</taxon>
        <taxon>Vertebrata</taxon>
        <taxon>Euteleostomi</taxon>
        <taxon>Archelosauria</taxon>
        <taxon>Archosauria</taxon>
        <taxon>Dinosauria</taxon>
        <taxon>Saurischia</taxon>
        <taxon>Theropoda</taxon>
        <taxon>Coelurosauria</taxon>
        <taxon>Aves</taxon>
        <taxon>Neognathae</taxon>
        <taxon>Neoaves</taxon>
        <taxon>Gruiformes</taxon>
        <taxon>Gruidae</taxon>
        <taxon>Grus</taxon>
    </lineage>
</organism>
<dbReference type="SUPFAM" id="SSF49879">
    <property type="entry name" value="SMAD/FHA domain"/>
    <property type="match status" value="1"/>
</dbReference>
<protein>
    <submittedName>
        <fullName evidence="9">Interferon regulatory factor 9-like</fullName>
    </submittedName>
</protein>
<evidence type="ECO:0000259" key="8">
    <source>
        <dbReference type="PROSITE" id="PS51507"/>
    </source>
</evidence>
<proteinExistence type="predicted"/>
<keyword evidence="6" id="KW-0539">Nucleus</keyword>
<accession>A0ABC9XX42</accession>
<keyword evidence="4" id="KW-0010">Activator</keyword>
<evidence type="ECO:0000256" key="6">
    <source>
        <dbReference type="ARBA" id="ARBA00023242"/>
    </source>
</evidence>
<comment type="subcellular location">
    <subcellularLocation>
        <location evidence="1">Nucleus</location>
    </subcellularLocation>
</comment>
<dbReference type="Gene3D" id="1.10.10.10">
    <property type="entry name" value="Winged helix-like DNA-binding domain superfamily/Winged helix DNA-binding domain"/>
    <property type="match status" value="1"/>
</dbReference>
<dbReference type="Pfam" id="PF10401">
    <property type="entry name" value="IRF-3"/>
    <property type="match status" value="1"/>
</dbReference>
<feature type="region of interest" description="Disordered" evidence="7">
    <location>
        <begin position="88"/>
        <end position="174"/>
    </location>
</feature>
<dbReference type="GO" id="GO:0003700">
    <property type="term" value="F:DNA-binding transcription factor activity"/>
    <property type="evidence" value="ECO:0007669"/>
    <property type="project" value="UniProtKB-ARBA"/>
</dbReference>
<dbReference type="SMART" id="SM00348">
    <property type="entry name" value="IRF"/>
    <property type="match status" value="1"/>
</dbReference>
<dbReference type="InterPro" id="IPR001346">
    <property type="entry name" value="Interferon_reg_fact_DNA-bd_dom"/>
</dbReference>
<dbReference type="EMBL" id="BAAFJT010000037">
    <property type="protein sequence ID" value="GAB0202258.1"/>
    <property type="molecule type" value="Genomic_DNA"/>
</dbReference>
<evidence type="ECO:0000256" key="7">
    <source>
        <dbReference type="SAM" id="MobiDB-lite"/>
    </source>
</evidence>